<name>A0A2A2SJC3_9SPHN</name>
<proteinExistence type="predicted"/>
<comment type="caution">
    <text evidence="2">The sequence shown here is derived from an EMBL/GenBank/DDBJ whole genome shotgun (WGS) entry which is preliminary data.</text>
</comment>
<feature type="signal peptide" evidence="1">
    <location>
        <begin position="1"/>
        <end position="18"/>
    </location>
</feature>
<reference evidence="3" key="1">
    <citation type="submission" date="2017-09" db="EMBL/GenBank/DDBJ databases">
        <authorList>
            <person name="Feng G."/>
            <person name="Zhu H."/>
        </authorList>
    </citation>
    <scope>NUCLEOTIDE SEQUENCE [LARGE SCALE GENOMIC DNA]</scope>
    <source>
        <strain evidence="3">1PNM-20</strain>
    </source>
</reference>
<evidence type="ECO:0000256" key="1">
    <source>
        <dbReference type="SAM" id="SignalP"/>
    </source>
</evidence>
<dbReference type="RefSeq" id="WP_095996491.1">
    <property type="nucleotide sequence ID" value="NZ_NSLI01000001.1"/>
</dbReference>
<feature type="chain" id="PRO_5013399312" description="DUF4892 domain-containing protein" evidence="1">
    <location>
        <begin position="19"/>
        <end position="168"/>
    </location>
</feature>
<dbReference type="EMBL" id="NSLI01000001">
    <property type="protein sequence ID" value="PAX09384.1"/>
    <property type="molecule type" value="Genomic_DNA"/>
</dbReference>
<sequence>MRRLALLAALTAASPALAQQEIVPPPGAVAYKAAEKDFDQVRYATIERGQLAGPTVEGPRRWTVYQGPRQGSGSFSVFRHLQSQAAQAGYTTVYTCTRTCSHDLFYKALGGLLGEEAGAIARAGSGSIEDRNYLVARRERADGTDWLRIATIGSTLPVAFVDQTFARR</sequence>
<gene>
    <name evidence="2" type="ORF">CKY28_01115</name>
</gene>
<protein>
    <recommendedName>
        <fullName evidence="4">DUF4892 domain-containing protein</fullName>
    </recommendedName>
</protein>
<keyword evidence="3" id="KW-1185">Reference proteome</keyword>
<evidence type="ECO:0008006" key="4">
    <source>
        <dbReference type="Google" id="ProtNLM"/>
    </source>
</evidence>
<dbReference type="AlphaFoldDB" id="A0A2A2SJC3"/>
<organism evidence="2 3">
    <name type="scientific">Sphingomonas lenta</name>
    <dbReference type="NCBI Taxonomy" id="1141887"/>
    <lineage>
        <taxon>Bacteria</taxon>
        <taxon>Pseudomonadati</taxon>
        <taxon>Pseudomonadota</taxon>
        <taxon>Alphaproteobacteria</taxon>
        <taxon>Sphingomonadales</taxon>
        <taxon>Sphingomonadaceae</taxon>
        <taxon>Sphingomonas</taxon>
    </lineage>
</organism>
<dbReference type="Proteomes" id="UP000218151">
    <property type="component" value="Unassembled WGS sequence"/>
</dbReference>
<evidence type="ECO:0000313" key="2">
    <source>
        <dbReference type="EMBL" id="PAX09384.1"/>
    </source>
</evidence>
<evidence type="ECO:0000313" key="3">
    <source>
        <dbReference type="Proteomes" id="UP000218151"/>
    </source>
</evidence>
<accession>A0A2A2SJC3</accession>
<keyword evidence="1" id="KW-0732">Signal</keyword>